<dbReference type="GO" id="GO:0005524">
    <property type="term" value="F:ATP binding"/>
    <property type="evidence" value="ECO:0007669"/>
    <property type="project" value="UniProtKB-UniRule"/>
</dbReference>
<keyword evidence="5 6" id="KW-0009">Actin-binding</keyword>
<evidence type="ECO:0000256" key="2">
    <source>
        <dbReference type="ARBA" id="ARBA00022840"/>
    </source>
</evidence>
<feature type="domain" description="Myosin motor" evidence="8">
    <location>
        <begin position="380"/>
        <end position="854"/>
    </location>
</feature>
<evidence type="ECO:0000256" key="4">
    <source>
        <dbReference type="ARBA" id="ARBA00023175"/>
    </source>
</evidence>
<feature type="binding site" evidence="6">
    <location>
        <begin position="473"/>
        <end position="480"/>
    </location>
    <ligand>
        <name>ATP</name>
        <dbReference type="ChEBI" id="CHEBI:30616"/>
    </ligand>
</feature>
<accession>A0A9P1D814</accession>
<gene>
    <name evidence="9" type="ORF">C1SCF055_LOCUS30563</name>
</gene>
<dbReference type="GO" id="GO:0016020">
    <property type="term" value="C:membrane"/>
    <property type="evidence" value="ECO:0007669"/>
    <property type="project" value="TreeGrafter"/>
</dbReference>
<evidence type="ECO:0000259" key="8">
    <source>
        <dbReference type="PROSITE" id="PS51456"/>
    </source>
</evidence>
<reference evidence="9" key="1">
    <citation type="submission" date="2022-10" db="EMBL/GenBank/DDBJ databases">
        <authorList>
            <person name="Chen Y."/>
            <person name="Dougan E. K."/>
            <person name="Chan C."/>
            <person name="Rhodes N."/>
            <person name="Thang M."/>
        </authorList>
    </citation>
    <scope>NUCLEOTIDE SEQUENCE</scope>
</reference>
<dbReference type="Gene3D" id="1.20.58.530">
    <property type="match status" value="1"/>
</dbReference>
<dbReference type="EMBL" id="CAMXCT010003496">
    <property type="protein sequence ID" value="CAI4004792.1"/>
    <property type="molecule type" value="Genomic_DNA"/>
</dbReference>
<evidence type="ECO:0000313" key="9">
    <source>
        <dbReference type="EMBL" id="CAI4004792.1"/>
    </source>
</evidence>
<comment type="caution">
    <text evidence="6">Lacks conserved residue(s) required for the propagation of feature annotation.</text>
</comment>
<dbReference type="GO" id="GO:0000146">
    <property type="term" value="F:microfilament motor activity"/>
    <property type="evidence" value="ECO:0007669"/>
    <property type="project" value="TreeGrafter"/>
</dbReference>
<evidence type="ECO:0000256" key="5">
    <source>
        <dbReference type="ARBA" id="ARBA00023203"/>
    </source>
</evidence>
<evidence type="ECO:0000256" key="3">
    <source>
        <dbReference type="ARBA" id="ARBA00023123"/>
    </source>
</evidence>
<keyword evidence="12" id="KW-1185">Reference proteome</keyword>
<dbReference type="InterPro" id="IPR001609">
    <property type="entry name" value="Myosin_head_motor_dom-like"/>
</dbReference>
<dbReference type="SMART" id="SM00242">
    <property type="entry name" value="MYSc"/>
    <property type="match status" value="1"/>
</dbReference>
<dbReference type="InterPro" id="IPR036961">
    <property type="entry name" value="Kinesin_motor_dom_sf"/>
</dbReference>
<comment type="similarity">
    <text evidence="6">Belongs to the TRAFAC class myosin-kinesin ATPase superfamily. Myosin family.</text>
</comment>
<evidence type="ECO:0000313" key="10">
    <source>
        <dbReference type="EMBL" id="CAL1158167.1"/>
    </source>
</evidence>
<evidence type="ECO:0000313" key="11">
    <source>
        <dbReference type="EMBL" id="CAL4792104.1"/>
    </source>
</evidence>
<keyword evidence="4 6" id="KW-0505">Motor protein</keyword>
<dbReference type="PRINTS" id="PR00193">
    <property type="entry name" value="MYOSINHEAVY"/>
</dbReference>
<dbReference type="OrthoDB" id="6108017at2759"/>
<dbReference type="Gene3D" id="3.40.850.10">
    <property type="entry name" value="Kinesin motor domain"/>
    <property type="match status" value="1"/>
</dbReference>
<sequence length="854" mass="95575">MFKLYKHFPSHALAAAKWQMPAPHKHIEHIEANESSNSLSPKQDVPNPVPLLPSGNLVASRGSKGNPTLKEDKDGASECFRLRHVQIDTLLKDGTLGLLLHGTSVVGFCSEEVADQGWLVGDQIVEINGRRVSAFDEFLERFVAAQVQGFPIIFSVLRREAPEAIESPVAKDPLDAFFSEMPFSDLASQLKTKFGPQPKQVTTFQAASSFGDLSILENPYIQALRKRRSELSRSPEGWSEDYQAQSLAAKMASERGDALATLSKDSTETPRRYERNSRSPSAFDLFSCITAFRPCREKEAGAEEFHTTPRDCDFEQVSTPNAVVLTARDGQVWIQAEIVTSNDKEIIVKTYEDPNSRIVLAPHEPIFLRTSDVFTSEGLSVLDDLCQLTHLHEPAVLSSLQNRFDIDKIYTFTGPILIALNPFKGIPGLYDEDVLKSFMTTKPSTKPHVFNTSNSTYWGICDRKKSQTVLISGESGAGKTETTKFVMKFLAMAGAADGEVTNVEKQVLESNPLLEAFGNARTLRNDNSSRFGKFIELQFRTSGKDAANLGVAGENCRLCGARIQTYLLEKVRVCDQQEGERNYHLFYEACAAAALASDCNYSYPQKLSKEKVKRELTLNLEGFSDLGNFAYLTRSSCKTLKDVDDVEMFERRIHAMQTIGIPEDQMTQILRMVASVLHLGNIKFDAPPNNSEGSMAMSECEKSMEMSSKLLGVDRKALESALCNQTRVTRTEKIRSPVNVRRDLSAQRWPSCQAADNRDALGKAVYGIVFNYIVRSTNMSIGYVEDVKLFAGVLDIFGFECFKMNSFEQLCINFTNERLQQFFNSFVFKLEEQLYEREGIEWDPLDFPDNQDKG</sequence>
<dbReference type="PROSITE" id="PS51456">
    <property type="entry name" value="MYOSIN_MOTOR"/>
    <property type="match status" value="1"/>
</dbReference>
<dbReference type="Proteomes" id="UP001152797">
    <property type="component" value="Unassembled WGS sequence"/>
</dbReference>
<dbReference type="GO" id="GO:0051015">
    <property type="term" value="F:actin filament binding"/>
    <property type="evidence" value="ECO:0007669"/>
    <property type="project" value="TreeGrafter"/>
</dbReference>
<organism evidence="9">
    <name type="scientific">Cladocopium goreaui</name>
    <dbReference type="NCBI Taxonomy" id="2562237"/>
    <lineage>
        <taxon>Eukaryota</taxon>
        <taxon>Sar</taxon>
        <taxon>Alveolata</taxon>
        <taxon>Dinophyceae</taxon>
        <taxon>Suessiales</taxon>
        <taxon>Symbiodiniaceae</taxon>
        <taxon>Cladocopium</taxon>
    </lineage>
</organism>
<feature type="region of interest" description="Disordered" evidence="7">
    <location>
        <begin position="258"/>
        <end position="277"/>
    </location>
</feature>
<dbReference type="PANTHER" id="PTHR13140">
    <property type="entry name" value="MYOSIN"/>
    <property type="match status" value="1"/>
</dbReference>
<evidence type="ECO:0000256" key="6">
    <source>
        <dbReference type="PROSITE-ProRule" id="PRU00782"/>
    </source>
</evidence>
<dbReference type="EMBL" id="CAMXCT020003496">
    <property type="protein sequence ID" value="CAL1158167.1"/>
    <property type="molecule type" value="Genomic_DNA"/>
</dbReference>
<evidence type="ECO:0000256" key="1">
    <source>
        <dbReference type="ARBA" id="ARBA00022741"/>
    </source>
</evidence>
<evidence type="ECO:0000313" key="12">
    <source>
        <dbReference type="Proteomes" id="UP001152797"/>
    </source>
</evidence>
<dbReference type="Gene3D" id="1.20.120.720">
    <property type="entry name" value="Myosin VI head, motor domain, U50 subdomain"/>
    <property type="match status" value="1"/>
</dbReference>
<dbReference type="PANTHER" id="PTHR13140:SF706">
    <property type="entry name" value="DILUTE CLASS UNCONVENTIONAL MYOSIN, ISOFORM C"/>
    <property type="match status" value="1"/>
</dbReference>
<reference evidence="10" key="2">
    <citation type="submission" date="2024-04" db="EMBL/GenBank/DDBJ databases">
        <authorList>
            <person name="Chen Y."/>
            <person name="Shah S."/>
            <person name="Dougan E. K."/>
            <person name="Thang M."/>
            <person name="Chan C."/>
        </authorList>
    </citation>
    <scope>NUCLEOTIDE SEQUENCE [LARGE SCALE GENOMIC DNA]</scope>
</reference>
<feature type="compositionally biased region" description="Basic and acidic residues" evidence="7">
    <location>
        <begin position="265"/>
        <end position="277"/>
    </location>
</feature>
<name>A0A9P1D814_9DINO</name>
<dbReference type="GO" id="GO:0016459">
    <property type="term" value="C:myosin complex"/>
    <property type="evidence" value="ECO:0007669"/>
    <property type="project" value="UniProtKB-KW"/>
</dbReference>
<dbReference type="EMBL" id="CAMXCT030003496">
    <property type="protein sequence ID" value="CAL4792104.1"/>
    <property type="molecule type" value="Genomic_DNA"/>
</dbReference>
<comment type="caution">
    <text evidence="9">The sequence shown here is derived from an EMBL/GenBank/DDBJ whole genome shotgun (WGS) entry which is preliminary data.</text>
</comment>
<proteinExistence type="inferred from homology"/>
<dbReference type="Pfam" id="PF00063">
    <property type="entry name" value="Myosin_head"/>
    <property type="match status" value="1"/>
</dbReference>
<evidence type="ECO:0000256" key="7">
    <source>
        <dbReference type="SAM" id="MobiDB-lite"/>
    </source>
</evidence>
<keyword evidence="3 6" id="KW-0518">Myosin</keyword>
<dbReference type="AlphaFoldDB" id="A0A9P1D814"/>
<dbReference type="InterPro" id="IPR027417">
    <property type="entry name" value="P-loop_NTPase"/>
</dbReference>
<protein>
    <submittedName>
        <fullName evidence="11">Myosin-10 (Myosin XI D) (AtXID)</fullName>
    </submittedName>
</protein>
<dbReference type="SUPFAM" id="SSF52540">
    <property type="entry name" value="P-loop containing nucleoside triphosphate hydrolases"/>
    <property type="match status" value="1"/>
</dbReference>
<keyword evidence="1 6" id="KW-0547">Nucleotide-binding</keyword>
<dbReference type="GO" id="GO:0007015">
    <property type="term" value="P:actin filament organization"/>
    <property type="evidence" value="ECO:0007669"/>
    <property type="project" value="TreeGrafter"/>
</dbReference>
<keyword evidence="2 6" id="KW-0067">ATP-binding</keyword>
<dbReference type="GO" id="GO:0005737">
    <property type="term" value="C:cytoplasm"/>
    <property type="evidence" value="ECO:0007669"/>
    <property type="project" value="TreeGrafter"/>
</dbReference>